<keyword evidence="10" id="KW-0378">Hydrolase</keyword>
<evidence type="ECO:0000256" key="1">
    <source>
        <dbReference type="ARBA" id="ARBA00000424"/>
    </source>
</evidence>
<evidence type="ECO:0000256" key="14">
    <source>
        <dbReference type="ARBA" id="ARBA00023049"/>
    </source>
</evidence>
<keyword evidence="15" id="KW-0865">Zymogen</keyword>
<keyword evidence="8" id="KW-0479">Metal-binding</keyword>
<dbReference type="PANTHER" id="PTHR13062:SF9">
    <property type="entry name" value="MICROBIAL COLLAGENASE"/>
    <property type="match status" value="1"/>
</dbReference>
<proteinExistence type="inferred from homology"/>
<evidence type="ECO:0000259" key="18">
    <source>
        <dbReference type="Pfam" id="PF04151"/>
    </source>
</evidence>
<dbReference type="InterPro" id="IPR007280">
    <property type="entry name" value="Peptidase_C_arc/bac"/>
</dbReference>
<comment type="cofactor">
    <cofactor evidence="2">
        <name>Ca(2+)</name>
        <dbReference type="ChEBI" id="CHEBI:29108"/>
    </cofactor>
</comment>
<organism evidence="19 20">
    <name type="scientific">Lysinibacillus xylanilyticus</name>
    <dbReference type="NCBI Taxonomy" id="582475"/>
    <lineage>
        <taxon>Bacteria</taxon>
        <taxon>Bacillati</taxon>
        <taxon>Bacillota</taxon>
        <taxon>Bacilli</taxon>
        <taxon>Bacillales</taxon>
        <taxon>Bacillaceae</taxon>
        <taxon>Lysinibacillus</taxon>
    </lineage>
</organism>
<feature type="non-terminal residue" evidence="19">
    <location>
        <position position="1"/>
    </location>
</feature>
<accession>A0A2M9QBN2</accession>
<comment type="subcellular location">
    <subcellularLocation>
        <location evidence="4">Secreted</location>
    </subcellularLocation>
</comment>
<dbReference type="SUPFAM" id="SSF89260">
    <property type="entry name" value="Collagen-binding domain"/>
    <property type="match status" value="2"/>
</dbReference>
<evidence type="ECO:0000256" key="10">
    <source>
        <dbReference type="ARBA" id="ARBA00022801"/>
    </source>
</evidence>
<feature type="domain" description="Peptidase C-terminal archaeal/bacterial" evidence="18">
    <location>
        <begin position="30"/>
        <end position="97"/>
    </location>
</feature>
<evidence type="ECO:0000256" key="16">
    <source>
        <dbReference type="ARBA" id="ARBA00034318"/>
    </source>
</evidence>
<comment type="cofactor">
    <cofactor evidence="3">
        <name>Zn(2+)</name>
        <dbReference type="ChEBI" id="CHEBI:29105"/>
    </cofactor>
</comment>
<name>A0A2M9QBN2_9BACI</name>
<dbReference type="PANTHER" id="PTHR13062">
    <property type="entry name" value="COLLAGENASE"/>
    <property type="match status" value="1"/>
</dbReference>
<dbReference type="Proteomes" id="UP000232101">
    <property type="component" value="Unassembled WGS sequence"/>
</dbReference>
<evidence type="ECO:0000256" key="9">
    <source>
        <dbReference type="ARBA" id="ARBA00022729"/>
    </source>
</evidence>
<evidence type="ECO:0000256" key="4">
    <source>
        <dbReference type="ARBA" id="ARBA00004613"/>
    </source>
</evidence>
<dbReference type="Pfam" id="PF04151">
    <property type="entry name" value="PPC"/>
    <property type="match status" value="2"/>
</dbReference>
<evidence type="ECO:0000256" key="12">
    <source>
        <dbReference type="ARBA" id="ARBA00022837"/>
    </source>
</evidence>
<evidence type="ECO:0000256" key="5">
    <source>
        <dbReference type="ARBA" id="ARBA00012653"/>
    </source>
</evidence>
<keyword evidence="9" id="KW-0732">Signal</keyword>
<evidence type="ECO:0000256" key="15">
    <source>
        <dbReference type="ARBA" id="ARBA00023145"/>
    </source>
</evidence>
<evidence type="ECO:0000256" key="2">
    <source>
        <dbReference type="ARBA" id="ARBA00001913"/>
    </source>
</evidence>
<comment type="catalytic activity">
    <reaction evidence="1">
        <text>Digestion of native collagen in the triple helical region at Xaa-|-Gly bonds. With synthetic peptides, a preference is shown for Gly at P3 and P1', Pro and Ala at P2 and P2', and hydroxyproline, Ala or Arg at P3'.</text>
        <dbReference type="EC" id="3.4.24.3"/>
    </reaction>
</comment>
<feature type="non-terminal residue" evidence="19">
    <location>
        <position position="204"/>
    </location>
</feature>
<feature type="domain" description="Peptidase C-terminal archaeal/bacterial" evidence="18">
    <location>
        <begin position="145"/>
        <end position="204"/>
    </location>
</feature>
<evidence type="ECO:0000256" key="3">
    <source>
        <dbReference type="ARBA" id="ARBA00001947"/>
    </source>
</evidence>
<dbReference type="GO" id="GO:0006508">
    <property type="term" value="P:proteolysis"/>
    <property type="evidence" value="ECO:0007669"/>
    <property type="project" value="UniProtKB-KW"/>
</dbReference>
<evidence type="ECO:0000256" key="11">
    <source>
        <dbReference type="ARBA" id="ARBA00022833"/>
    </source>
</evidence>
<keyword evidence="12" id="KW-0106">Calcium</keyword>
<evidence type="ECO:0000256" key="7">
    <source>
        <dbReference type="ARBA" id="ARBA00022670"/>
    </source>
</evidence>
<comment type="caution">
    <text evidence="19">The sequence shown here is derived from an EMBL/GenBank/DDBJ whole genome shotgun (WGS) entry which is preliminary data.</text>
</comment>
<keyword evidence="6" id="KW-0964">Secreted</keyword>
<dbReference type="GO" id="GO:0004222">
    <property type="term" value="F:metalloendopeptidase activity"/>
    <property type="evidence" value="ECO:0007669"/>
    <property type="project" value="UniProtKB-EC"/>
</dbReference>
<dbReference type="GO" id="GO:0005509">
    <property type="term" value="F:calcium ion binding"/>
    <property type="evidence" value="ECO:0007669"/>
    <property type="project" value="UniProtKB-ARBA"/>
</dbReference>
<keyword evidence="14" id="KW-0482">Metalloprotease</keyword>
<evidence type="ECO:0000256" key="8">
    <source>
        <dbReference type="ARBA" id="ARBA00022723"/>
    </source>
</evidence>
<keyword evidence="7" id="KW-0645">Protease</keyword>
<gene>
    <name evidence="19" type="ORF">CWD94_01000</name>
</gene>
<reference evidence="19 20" key="1">
    <citation type="submission" date="2017-11" db="EMBL/GenBank/DDBJ databases">
        <title>Bacterial isolate from king chilli rhizosphere.</title>
        <authorList>
            <person name="Takhelmayum P."/>
            <person name="Sarangthem I."/>
        </authorList>
    </citation>
    <scope>NUCLEOTIDE SEQUENCE [LARGE SCALE GENOMIC DNA]</scope>
    <source>
        <strain evidence="20">t26</strain>
    </source>
</reference>
<dbReference type="Gene3D" id="2.60.120.380">
    <property type="match status" value="2"/>
</dbReference>
<dbReference type="RefSeq" id="WP_198516142.1">
    <property type="nucleotide sequence ID" value="NZ_PHQY01000053.1"/>
</dbReference>
<evidence type="ECO:0000313" key="20">
    <source>
        <dbReference type="Proteomes" id="UP000232101"/>
    </source>
</evidence>
<evidence type="ECO:0000256" key="17">
    <source>
        <dbReference type="ARBA" id="ARBA00034362"/>
    </source>
</evidence>
<dbReference type="EMBL" id="PHQY01000053">
    <property type="protein sequence ID" value="PJO45474.1"/>
    <property type="molecule type" value="Genomic_DNA"/>
</dbReference>
<keyword evidence="11" id="KW-0862">Zinc</keyword>
<comment type="similarity">
    <text evidence="16">Belongs to the peptidase M9B family. Collagenase subfamily.</text>
</comment>
<evidence type="ECO:0000256" key="13">
    <source>
        <dbReference type="ARBA" id="ARBA00023026"/>
    </source>
</evidence>
<dbReference type="STRING" id="582475.ACZ11_14795"/>
<evidence type="ECO:0000313" key="19">
    <source>
        <dbReference type="EMBL" id="PJO45474.1"/>
    </source>
</evidence>
<dbReference type="FunFam" id="2.60.120.380:FF:000012">
    <property type="entry name" value="Microbial collagenase"/>
    <property type="match status" value="1"/>
</dbReference>
<dbReference type="AlphaFoldDB" id="A0A2M9QBN2"/>
<dbReference type="GO" id="GO:0008270">
    <property type="term" value="F:zinc ion binding"/>
    <property type="evidence" value="ECO:0007669"/>
    <property type="project" value="UniProtKB-ARBA"/>
</dbReference>
<protein>
    <recommendedName>
        <fullName evidence="5">microbial collagenase</fullName>
        <ecNumber evidence="5">3.4.24.3</ecNumber>
    </recommendedName>
    <alternativeName>
        <fullName evidence="17">Microbial collagenase</fullName>
    </alternativeName>
</protein>
<dbReference type="GO" id="GO:0005576">
    <property type="term" value="C:extracellular region"/>
    <property type="evidence" value="ECO:0007669"/>
    <property type="project" value="UniProtKB-SubCell"/>
</dbReference>
<sequence>GAPTENNHTDEEKIIPFNTPLKGSLNDKNDTDVYTFNVTSPEEIDISVLNENQIGMTWVLYHESDMQNYVSYGEEDGNSIKGKLTAEPGKYYLYIYKFDNENGTYTVNVQNEAKADSEPNNNPEEANIIPFNMPLKGSLMDDDHTDVYTFDVTSPEEMDISVVNENQIGMTWVLLHESDMQNYASYGQEDGNVIKGKFTAKPGK</sequence>
<evidence type="ECO:0000256" key="6">
    <source>
        <dbReference type="ARBA" id="ARBA00022525"/>
    </source>
</evidence>
<dbReference type="EC" id="3.4.24.3" evidence="5"/>
<keyword evidence="13" id="KW-0843">Virulence</keyword>